<dbReference type="Proteomes" id="UP000174976">
    <property type="component" value="Segment"/>
</dbReference>
<evidence type="ECO:0000313" key="1">
    <source>
        <dbReference type="EMBL" id="ADZ24016.1"/>
    </source>
</evidence>
<gene>
    <name evidence="1" type="ORF">CPXV_AUS1999_867_012</name>
</gene>
<evidence type="ECO:0000313" key="2">
    <source>
        <dbReference type="Proteomes" id="UP000174976"/>
    </source>
</evidence>
<organismHost>
    <name type="scientific">Mus musculus</name>
    <name type="common">Mouse</name>
    <dbReference type="NCBI Taxonomy" id="10090"/>
</organismHost>
<reference evidence="1 2" key="1">
    <citation type="journal article" date="2011" name="PLoS ONE">
        <title>Chasing Jenner's Vaccine: Revisiting Cowpox Virus Classification.</title>
        <authorList>
            <person name="Carroll D.S."/>
            <person name="Emerson G.L."/>
            <person name="Li Y."/>
            <person name="Sammons S."/>
            <person name="Olson V."/>
            <person name="Frace M."/>
            <person name="Nakazawa Y."/>
            <person name="Czerny C.P."/>
            <person name="Tryland M."/>
            <person name="Kolodziejek J."/>
            <person name="Nowotny N."/>
            <person name="Olsen-Rasmussen M."/>
            <person name="Khristova M."/>
            <person name="Govil D."/>
            <person name="Karem K."/>
            <person name="Damon I.K."/>
            <person name="Meyer H."/>
        </authorList>
    </citation>
    <scope>NUCLEOTIDE SEQUENCE [LARGE SCALE GENOMIC DNA]</scope>
    <source>
        <strain evidence="1">Austria 1999</strain>
    </source>
</reference>
<organismHost>
    <name type="scientific">Homo sapiens</name>
    <name type="common">Human</name>
    <dbReference type="NCBI Taxonomy" id="9606"/>
</organismHost>
<organismHost>
    <name type="scientific">Felis catus</name>
    <name type="common">Cat</name>
    <name type="synonym">Felis silvestris catus</name>
    <dbReference type="NCBI Taxonomy" id="9685"/>
</organismHost>
<dbReference type="EMBL" id="HQ407377">
    <property type="protein sequence ID" value="ADZ24016.1"/>
    <property type="molecule type" value="Genomic_DNA"/>
</dbReference>
<organismHost>
    <name type="scientific">Loxodonta africana</name>
    <name type="common">African elephant</name>
    <dbReference type="NCBI Taxonomy" id="9785"/>
</organismHost>
<organism evidence="1 2">
    <name type="scientific">Cowpox virus</name>
    <name type="common">CPV</name>
    <dbReference type="NCBI Taxonomy" id="10243"/>
    <lineage>
        <taxon>Viruses</taxon>
        <taxon>Varidnaviria</taxon>
        <taxon>Bamfordvirae</taxon>
        <taxon>Nucleocytoviricota</taxon>
        <taxon>Pokkesviricetes</taxon>
        <taxon>Chitovirales</taxon>
        <taxon>Poxviridae</taxon>
        <taxon>Chordopoxvirinae</taxon>
        <taxon>Orthopoxvirus</taxon>
        <taxon>Orthopoxvirus cowpox</taxon>
    </lineage>
</organism>
<accession>G0XSA2</accession>
<name>G0XSA2_COWPX</name>
<organismHost>
    <name type="scientific">Apodemus sylvaticus</name>
    <name type="common">European woodmouse</name>
    <dbReference type="NCBI Taxonomy" id="10129"/>
</organismHost>
<organismHost>
    <name type="scientific">Myodes glareolus</name>
    <name type="common">Bank vole</name>
    <name type="synonym">Clethrionomys glareolus</name>
    <dbReference type="NCBI Taxonomy" id="447135"/>
</organismHost>
<organismHost>
    <name type="scientific">Microtus agrestis</name>
    <name type="common">Short-tailed field vole</name>
    <dbReference type="NCBI Taxonomy" id="29092"/>
</organismHost>
<organismHost>
    <name type="scientific">Bos taurus</name>
    <name type="common">Bovine</name>
    <dbReference type="NCBI Taxonomy" id="9913"/>
</organismHost>
<sequence length="81" mass="9723">MEEYVNIILGDQVLTSDKKLLCSYSFFKHRFEFDVNTDINLDHYNNHDLIKKQIMFVKHFLLSILALQIKNKNKLFNDDIM</sequence>
<proteinExistence type="predicted"/>
<protein>
    <submittedName>
        <fullName evidence="1">Kelch-like protein</fullName>
    </submittedName>
</protein>